<reference evidence="1 2" key="1">
    <citation type="submission" date="2016-11" db="EMBL/GenBank/DDBJ databases">
        <authorList>
            <person name="Jaros S."/>
            <person name="Januszkiewicz K."/>
            <person name="Wedrychowicz H."/>
        </authorList>
    </citation>
    <scope>NUCLEOTIDE SEQUENCE [LARGE SCALE GENOMIC DNA]</scope>
    <source>
        <strain evidence="1 2">DSM 14916</strain>
    </source>
</reference>
<dbReference type="STRING" id="198092.SAMN02745194_04084"/>
<dbReference type="Proteomes" id="UP000184387">
    <property type="component" value="Unassembled WGS sequence"/>
</dbReference>
<sequence length="82" mass="8541">MSVRLDGPVIRLEGACRVEDAEPLLSFLQEEPGRVVDLSAAGGLHAAVVQVLLALRPPLAGPPGDPFTERWLAPLLAGPPPG</sequence>
<accession>A0A1M6PEU4</accession>
<evidence type="ECO:0000313" key="2">
    <source>
        <dbReference type="Proteomes" id="UP000184387"/>
    </source>
</evidence>
<protein>
    <recommendedName>
        <fullName evidence="3">STAS domain-containing protein</fullName>
    </recommendedName>
</protein>
<dbReference type="AlphaFoldDB" id="A0A1M6PEU4"/>
<dbReference type="RefSeq" id="WP_073138171.1">
    <property type="nucleotide sequence ID" value="NZ_FQZF01000030.1"/>
</dbReference>
<dbReference type="OrthoDB" id="7585928at2"/>
<organism evidence="1 2">
    <name type="scientific">Muricoccus roseus</name>
    <dbReference type="NCBI Taxonomy" id="198092"/>
    <lineage>
        <taxon>Bacteria</taxon>
        <taxon>Pseudomonadati</taxon>
        <taxon>Pseudomonadota</taxon>
        <taxon>Alphaproteobacteria</taxon>
        <taxon>Acetobacterales</taxon>
        <taxon>Roseomonadaceae</taxon>
        <taxon>Muricoccus</taxon>
    </lineage>
</organism>
<evidence type="ECO:0008006" key="3">
    <source>
        <dbReference type="Google" id="ProtNLM"/>
    </source>
</evidence>
<dbReference type="EMBL" id="FQZF01000030">
    <property type="protein sequence ID" value="SHK06463.1"/>
    <property type="molecule type" value="Genomic_DNA"/>
</dbReference>
<keyword evidence="2" id="KW-1185">Reference proteome</keyword>
<proteinExistence type="predicted"/>
<evidence type="ECO:0000313" key="1">
    <source>
        <dbReference type="EMBL" id="SHK06463.1"/>
    </source>
</evidence>
<name>A0A1M6PEU4_9PROT</name>
<gene>
    <name evidence="1" type="ORF">SAMN02745194_04084</name>
</gene>